<gene>
    <name evidence="1" type="ORF">D0Y65_023352</name>
</gene>
<name>A0A445IXL9_GLYSO</name>
<dbReference type="AlphaFoldDB" id="A0A445IXL9"/>
<sequence>MSPPATVHQYVSHSKPLQYVSKLLQYVSKAFPIRFPSPDALGFHDNDIIFAFLSRFAFLYRVLGGRTHQSLNEKNTPKLTFLSQNSVSADSMTTIAYLRSSPASIACREGGRADYNCSFYLKTPRRRWKKTLIYKNLLFLSQTIVAMAGNFDRKSTESGDRVANNQEATKLE</sequence>
<dbReference type="Proteomes" id="UP000289340">
    <property type="component" value="Chromosome 9"/>
</dbReference>
<evidence type="ECO:0000313" key="2">
    <source>
        <dbReference type="Proteomes" id="UP000289340"/>
    </source>
</evidence>
<dbReference type="EMBL" id="QZWG01000009">
    <property type="protein sequence ID" value="RZB90897.1"/>
    <property type="molecule type" value="Genomic_DNA"/>
</dbReference>
<evidence type="ECO:0000313" key="1">
    <source>
        <dbReference type="EMBL" id="RZB90897.1"/>
    </source>
</evidence>
<proteinExistence type="predicted"/>
<reference evidence="1 2" key="1">
    <citation type="submission" date="2018-09" db="EMBL/GenBank/DDBJ databases">
        <title>A high-quality reference genome of wild soybean provides a powerful tool to mine soybean genomes.</title>
        <authorList>
            <person name="Xie M."/>
            <person name="Chung C.Y.L."/>
            <person name="Li M.-W."/>
            <person name="Wong F.-L."/>
            <person name="Chan T.-F."/>
            <person name="Lam H.-M."/>
        </authorList>
    </citation>
    <scope>NUCLEOTIDE SEQUENCE [LARGE SCALE GENOMIC DNA]</scope>
    <source>
        <strain evidence="2">cv. W05</strain>
        <tissue evidence="1">Hypocotyl of etiolated seedlings</tissue>
    </source>
</reference>
<keyword evidence="2" id="KW-1185">Reference proteome</keyword>
<accession>A0A445IXL9</accession>
<comment type="caution">
    <text evidence="1">The sequence shown here is derived from an EMBL/GenBank/DDBJ whole genome shotgun (WGS) entry which is preliminary data.</text>
</comment>
<organism evidence="1 2">
    <name type="scientific">Glycine soja</name>
    <name type="common">Wild soybean</name>
    <dbReference type="NCBI Taxonomy" id="3848"/>
    <lineage>
        <taxon>Eukaryota</taxon>
        <taxon>Viridiplantae</taxon>
        <taxon>Streptophyta</taxon>
        <taxon>Embryophyta</taxon>
        <taxon>Tracheophyta</taxon>
        <taxon>Spermatophyta</taxon>
        <taxon>Magnoliopsida</taxon>
        <taxon>eudicotyledons</taxon>
        <taxon>Gunneridae</taxon>
        <taxon>Pentapetalae</taxon>
        <taxon>rosids</taxon>
        <taxon>fabids</taxon>
        <taxon>Fabales</taxon>
        <taxon>Fabaceae</taxon>
        <taxon>Papilionoideae</taxon>
        <taxon>50 kb inversion clade</taxon>
        <taxon>NPAAA clade</taxon>
        <taxon>indigoferoid/millettioid clade</taxon>
        <taxon>Phaseoleae</taxon>
        <taxon>Glycine</taxon>
        <taxon>Glycine subgen. Soja</taxon>
    </lineage>
</organism>
<protein>
    <submittedName>
        <fullName evidence="1">Uncharacterized protein</fullName>
    </submittedName>
</protein>